<dbReference type="EMBL" id="CP046244">
    <property type="protein sequence ID" value="QGP91250.1"/>
    <property type="molecule type" value="Genomic_DNA"/>
</dbReference>
<gene>
    <name evidence="2" type="ORF">MGLY_05770</name>
</gene>
<dbReference type="AlphaFoldDB" id="A0A6I5ZMZ2"/>
<evidence type="ECO:0000256" key="1">
    <source>
        <dbReference type="SAM" id="MobiDB-lite"/>
    </source>
</evidence>
<evidence type="ECO:0000313" key="3">
    <source>
        <dbReference type="Proteomes" id="UP000425916"/>
    </source>
</evidence>
<evidence type="ECO:0000313" key="2">
    <source>
        <dbReference type="EMBL" id="QGP91250.1"/>
    </source>
</evidence>
<accession>A0A6I5ZMZ2</accession>
<reference evidence="2 3" key="1">
    <citation type="submission" date="2019-11" db="EMBL/GenBank/DDBJ databases">
        <title>Genome sequence of Moorella glycerini DSM11254.</title>
        <authorList>
            <person name="Poehlein A."/>
            <person name="Boeer T."/>
            <person name="Daniel R."/>
        </authorList>
    </citation>
    <scope>NUCLEOTIDE SEQUENCE [LARGE SCALE GENOMIC DNA]</scope>
    <source>
        <strain evidence="2 3">DSM 11254</strain>
    </source>
</reference>
<keyword evidence="3" id="KW-1185">Reference proteome</keyword>
<proteinExistence type="predicted"/>
<protein>
    <submittedName>
        <fullName evidence="2">Uncharacterized protein</fullName>
    </submittedName>
</protein>
<feature type="region of interest" description="Disordered" evidence="1">
    <location>
        <begin position="71"/>
        <end position="107"/>
    </location>
</feature>
<name>A0A6I5ZMZ2_9FIRM</name>
<sequence>MQEIQNCEVNKVLYRDPQKLATRLHPTREDPITIALDGLTGEHPDGDVAAVSPLLPETGATPGILAIGRPYGGNDIANPGAPEGSNPDSATAAEPSRDQSPPQSQPLTLAAHSQALFREAILNGSVNQVLAELRVWIEKIRAFLMYADTGIETAGNIVNIAKGTLEKELGLAPAASTTSTTSMQLPASSLQLVWNLIRTPEFQQFTGRMLAQVLKMGLNPPPQGESSG</sequence>
<dbReference type="Proteomes" id="UP000425916">
    <property type="component" value="Chromosome"/>
</dbReference>
<organism evidence="2 3">
    <name type="scientific">Neomoorella glycerini</name>
    <dbReference type="NCBI Taxonomy" id="55779"/>
    <lineage>
        <taxon>Bacteria</taxon>
        <taxon>Bacillati</taxon>
        <taxon>Bacillota</taxon>
        <taxon>Clostridia</taxon>
        <taxon>Neomoorellales</taxon>
        <taxon>Neomoorellaceae</taxon>
        <taxon>Neomoorella</taxon>
    </lineage>
</organism>